<proteinExistence type="inferred from homology"/>
<dbReference type="NCBIfam" id="NF001911">
    <property type="entry name" value="PRK00685.1"/>
    <property type="match status" value="1"/>
</dbReference>
<dbReference type="AlphaFoldDB" id="A0A939G1C4"/>
<name>A0A939G1C4_9HYPH</name>
<gene>
    <name evidence="4" type="ORF">J1C48_14290</name>
</gene>
<keyword evidence="1 2" id="KW-0378">Hydrolase</keyword>
<dbReference type="Gene3D" id="3.60.15.10">
    <property type="entry name" value="Ribonuclease Z/Hydroxyacylglutathione hydrolase-like"/>
    <property type="match status" value="1"/>
</dbReference>
<organism evidence="4 5">
    <name type="scientific">Jiella flava</name>
    <dbReference type="NCBI Taxonomy" id="2816857"/>
    <lineage>
        <taxon>Bacteria</taxon>
        <taxon>Pseudomonadati</taxon>
        <taxon>Pseudomonadota</taxon>
        <taxon>Alphaproteobacteria</taxon>
        <taxon>Hyphomicrobiales</taxon>
        <taxon>Aurantimonadaceae</taxon>
        <taxon>Jiella</taxon>
    </lineage>
</organism>
<feature type="domain" description="Metallo-beta-lactamase" evidence="3">
    <location>
        <begin position="7"/>
        <end position="172"/>
    </location>
</feature>
<dbReference type="InterPro" id="IPR022877">
    <property type="entry name" value="UPF0173"/>
</dbReference>
<dbReference type="InterPro" id="IPR050114">
    <property type="entry name" value="UPF0173_UPF0282_UlaG_hydrolase"/>
</dbReference>
<dbReference type="CDD" id="cd06262">
    <property type="entry name" value="metallo-hydrolase-like_MBL-fold"/>
    <property type="match status" value="1"/>
</dbReference>
<dbReference type="SMART" id="SM00849">
    <property type="entry name" value="Lactamase_B"/>
    <property type="match status" value="1"/>
</dbReference>
<dbReference type="PANTHER" id="PTHR43546:SF3">
    <property type="entry name" value="UPF0173 METAL-DEPENDENT HYDROLASE MJ1163"/>
    <property type="match status" value="1"/>
</dbReference>
<sequence>MKITYFGHSAFRIDIGSSVILIDPFLSGNPHFKGKDVEAATQGVTHIVLSHGHFDHVGDAVDIANKSGCKVVGAFELVQWLSKQGAANIEPGNTGGTITFDDFSVTFTQAFHSSGHVEENGTVTYLGMPNGLVFHFKTGPTVYHMGDTDIFGDMALIEELHQPKVAMVPVGDRLTMGAAVAAIACRRYFNFDKIIPIHWGTLPILDETPDKFKDAMEDEAGKIVIPPIGEPFEV</sequence>
<keyword evidence="5" id="KW-1185">Reference proteome</keyword>
<dbReference type="SUPFAM" id="SSF56281">
    <property type="entry name" value="Metallo-hydrolase/oxidoreductase"/>
    <property type="match status" value="1"/>
</dbReference>
<dbReference type="RefSeq" id="WP_207258662.1">
    <property type="nucleotide sequence ID" value="NZ_JAFMPP010000013.1"/>
</dbReference>
<evidence type="ECO:0000256" key="2">
    <source>
        <dbReference type="HAMAP-Rule" id="MF_00457"/>
    </source>
</evidence>
<reference evidence="4" key="1">
    <citation type="submission" date="2021-03" db="EMBL/GenBank/DDBJ databases">
        <title>Whole genome sequence of Jiella sp. CQZ9-1.</title>
        <authorList>
            <person name="Tuo L."/>
        </authorList>
    </citation>
    <scope>NUCLEOTIDE SEQUENCE</scope>
    <source>
        <strain evidence="4">CQZ9-1</strain>
    </source>
</reference>
<evidence type="ECO:0000313" key="5">
    <source>
        <dbReference type="Proteomes" id="UP000664122"/>
    </source>
</evidence>
<protein>
    <recommendedName>
        <fullName evidence="2">UPF0173 metal-dependent hydrolase J1C48_14290</fullName>
    </recommendedName>
</protein>
<comment type="similarity">
    <text evidence="2">Belongs to the UPF0173 family.</text>
</comment>
<dbReference type="PANTHER" id="PTHR43546">
    <property type="entry name" value="UPF0173 METAL-DEPENDENT HYDROLASE MJ1163-RELATED"/>
    <property type="match status" value="1"/>
</dbReference>
<evidence type="ECO:0000259" key="3">
    <source>
        <dbReference type="SMART" id="SM00849"/>
    </source>
</evidence>
<dbReference type="GO" id="GO:0016787">
    <property type="term" value="F:hydrolase activity"/>
    <property type="evidence" value="ECO:0007669"/>
    <property type="project" value="UniProtKB-UniRule"/>
</dbReference>
<dbReference type="Pfam" id="PF13483">
    <property type="entry name" value="Lactamase_B_3"/>
    <property type="match status" value="1"/>
</dbReference>
<dbReference type="InterPro" id="IPR001279">
    <property type="entry name" value="Metallo-B-lactamas"/>
</dbReference>
<evidence type="ECO:0000313" key="4">
    <source>
        <dbReference type="EMBL" id="MBO0663748.1"/>
    </source>
</evidence>
<accession>A0A939G1C4</accession>
<dbReference type="HAMAP" id="MF_00457">
    <property type="entry name" value="UPF0173"/>
    <property type="match status" value="1"/>
</dbReference>
<dbReference type="Proteomes" id="UP000664122">
    <property type="component" value="Unassembled WGS sequence"/>
</dbReference>
<evidence type="ECO:0000256" key="1">
    <source>
        <dbReference type="ARBA" id="ARBA00022801"/>
    </source>
</evidence>
<comment type="caution">
    <text evidence="4">The sequence shown here is derived from an EMBL/GenBank/DDBJ whole genome shotgun (WGS) entry which is preliminary data.</text>
</comment>
<dbReference type="InterPro" id="IPR036866">
    <property type="entry name" value="RibonucZ/Hydroxyglut_hydro"/>
</dbReference>
<dbReference type="EMBL" id="JAFMPP010000013">
    <property type="protein sequence ID" value="MBO0663748.1"/>
    <property type="molecule type" value="Genomic_DNA"/>
</dbReference>